<evidence type="ECO:0000313" key="8">
    <source>
        <dbReference type="Proteomes" id="UP000293562"/>
    </source>
</evidence>
<dbReference type="Pfam" id="PF03706">
    <property type="entry name" value="LPG_synthase_TM"/>
    <property type="match status" value="1"/>
</dbReference>
<dbReference type="GO" id="GO:0005886">
    <property type="term" value="C:plasma membrane"/>
    <property type="evidence" value="ECO:0007669"/>
    <property type="project" value="UniProtKB-SubCell"/>
</dbReference>
<evidence type="ECO:0000256" key="1">
    <source>
        <dbReference type="ARBA" id="ARBA00004651"/>
    </source>
</evidence>
<dbReference type="PANTHER" id="PTHR39087">
    <property type="entry name" value="UPF0104 MEMBRANE PROTEIN MJ1595"/>
    <property type="match status" value="1"/>
</dbReference>
<protein>
    <recommendedName>
        <fullName evidence="9">Lysylphosphatidylglycerol synthase-like protein</fullName>
    </recommendedName>
</protein>
<evidence type="ECO:0000256" key="5">
    <source>
        <dbReference type="ARBA" id="ARBA00023136"/>
    </source>
</evidence>
<dbReference type="EMBL" id="SHKN01000001">
    <property type="protein sequence ID" value="RZT97250.1"/>
    <property type="molecule type" value="Genomic_DNA"/>
</dbReference>
<feature type="transmembrane region" description="Helical" evidence="6">
    <location>
        <begin position="34"/>
        <end position="52"/>
    </location>
</feature>
<evidence type="ECO:0000256" key="2">
    <source>
        <dbReference type="ARBA" id="ARBA00022475"/>
    </source>
</evidence>
<keyword evidence="5 6" id="KW-0472">Membrane</keyword>
<accession>A0A4Q7VLU0</accession>
<feature type="transmembrane region" description="Helical" evidence="6">
    <location>
        <begin position="299"/>
        <end position="316"/>
    </location>
</feature>
<feature type="transmembrane region" description="Helical" evidence="6">
    <location>
        <begin position="191"/>
        <end position="211"/>
    </location>
</feature>
<feature type="transmembrane region" description="Helical" evidence="6">
    <location>
        <begin position="67"/>
        <end position="85"/>
    </location>
</feature>
<evidence type="ECO:0008006" key="9">
    <source>
        <dbReference type="Google" id="ProtNLM"/>
    </source>
</evidence>
<dbReference type="NCBIfam" id="TIGR00374">
    <property type="entry name" value="flippase-like domain"/>
    <property type="match status" value="1"/>
</dbReference>
<comment type="subcellular location">
    <subcellularLocation>
        <location evidence="1">Cell membrane</location>
        <topology evidence="1">Multi-pass membrane protein</topology>
    </subcellularLocation>
</comment>
<feature type="transmembrane region" description="Helical" evidence="6">
    <location>
        <begin position="336"/>
        <end position="353"/>
    </location>
</feature>
<sequence length="358" mass="40575">MGPVLFEYGIRSVSVLRIDVIQKHRTLKKTIRQGLKFLIFFTISAFLFWLIYRGQDTSEILDVLKNQVNYFWILASLTFGLLSHISRTLRWNMLIESLGSKPRFANTFLAVMVGYFANLALPRMGEISRCGVISKYEDVSFSKLIGTVVLERALDIVMLLLFLLLTMVTQFEVLSDFMTRNPEVSSKLSTVFASSITLYVLAALAILIFIFRKKFKHTVFYKKIMFTLGNFMDGFKAIRKLDNKLSFVLHTIFIWVMYYLMTYICFFSFGFTSNLPALAGLTVFVMGSFGMVAPVQGGIGAWHFMVIGTLLIYLPSTPDIEKLSRSFALVVHGSQTAMIIIVGALSVIALPIVNRKKI</sequence>
<evidence type="ECO:0000256" key="4">
    <source>
        <dbReference type="ARBA" id="ARBA00022989"/>
    </source>
</evidence>
<keyword evidence="4 6" id="KW-1133">Transmembrane helix</keyword>
<evidence type="ECO:0000256" key="6">
    <source>
        <dbReference type="SAM" id="Phobius"/>
    </source>
</evidence>
<name>A0A4Q7VLU0_9BACT</name>
<organism evidence="7 8">
    <name type="scientific">Ancylomarina subtilis</name>
    <dbReference type="NCBI Taxonomy" id="1639035"/>
    <lineage>
        <taxon>Bacteria</taxon>
        <taxon>Pseudomonadati</taxon>
        <taxon>Bacteroidota</taxon>
        <taxon>Bacteroidia</taxon>
        <taxon>Marinilabiliales</taxon>
        <taxon>Marinifilaceae</taxon>
        <taxon>Ancylomarina</taxon>
    </lineage>
</organism>
<gene>
    <name evidence="7" type="ORF">EV201_1910</name>
</gene>
<dbReference type="AlphaFoldDB" id="A0A4Q7VLU0"/>
<keyword evidence="3 6" id="KW-0812">Transmembrane</keyword>
<keyword evidence="8" id="KW-1185">Reference proteome</keyword>
<reference evidence="7 8" key="1">
    <citation type="submission" date="2019-02" db="EMBL/GenBank/DDBJ databases">
        <title>Genomic Encyclopedia of Type Strains, Phase IV (KMG-IV): sequencing the most valuable type-strain genomes for metagenomic binning, comparative biology and taxonomic classification.</title>
        <authorList>
            <person name="Goeker M."/>
        </authorList>
    </citation>
    <scope>NUCLEOTIDE SEQUENCE [LARGE SCALE GENOMIC DNA]</scope>
    <source>
        <strain evidence="7 8">DSM 28825</strain>
    </source>
</reference>
<evidence type="ECO:0000313" key="7">
    <source>
        <dbReference type="EMBL" id="RZT97250.1"/>
    </source>
</evidence>
<keyword evidence="2" id="KW-1003">Cell membrane</keyword>
<dbReference type="Proteomes" id="UP000293562">
    <property type="component" value="Unassembled WGS sequence"/>
</dbReference>
<feature type="transmembrane region" description="Helical" evidence="6">
    <location>
        <begin position="153"/>
        <end position="171"/>
    </location>
</feature>
<evidence type="ECO:0000256" key="3">
    <source>
        <dbReference type="ARBA" id="ARBA00022692"/>
    </source>
</evidence>
<proteinExistence type="predicted"/>
<comment type="caution">
    <text evidence="7">The sequence shown here is derived from an EMBL/GenBank/DDBJ whole genome shotgun (WGS) entry which is preliminary data.</text>
</comment>
<feature type="transmembrane region" description="Helical" evidence="6">
    <location>
        <begin position="275"/>
        <end position="292"/>
    </location>
</feature>
<dbReference type="OrthoDB" id="9812094at2"/>
<dbReference type="InterPro" id="IPR022791">
    <property type="entry name" value="L-PG_synthase/AglD"/>
</dbReference>
<feature type="transmembrane region" description="Helical" evidence="6">
    <location>
        <begin position="245"/>
        <end position="269"/>
    </location>
</feature>
<dbReference type="PANTHER" id="PTHR39087:SF2">
    <property type="entry name" value="UPF0104 MEMBRANE PROTEIN MJ1595"/>
    <property type="match status" value="1"/>
</dbReference>